<gene>
    <name evidence="2" type="ORF">CLV73_3230</name>
</gene>
<name>A0A2M9C358_9FLAO</name>
<keyword evidence="1" id="KW-0472">Membrane</keyword>
<protein>
    <submittedName>
        <fullName evidence="2">Uncharacterized protein</fullName>
    </submittedName>
</protein>
<feature type="transmembrane region" description="Helical" evidence="1">
    <location>
        <begin position="256"/>
        <end position="276"/>
    </location>
</feature>
<feature type="transmembrane region" description="Helical" evidence="1">
    <location>
        <begin position="15"/>
        <end position="34"/>
    </location>
</feature>
<organism evidence="2 3">
    <name type="scientific">Chryseobacterium geocarposphaerae</name>
    <dbReference type="NCBI Taxonomy" id="1416776"/>
    <lineage>
        <taxon>Bacteria</taxon>
        <taxon>Pseudomonadati</taxon>
        <taxon>Bacteroidota</taxon>
        <taxon>Flavobacteriia</taxon>
        <taxon>Flavobacteriales</taxon>
        <taxon>Weeksellaceae</taxon>
        <taxon>Chryseobacterium group</taxon>
        <taxon>Chryseobacterium</taxon>
    </lineage>
</organism>
<keyword evidence="1" id="KW-1133">Transmembrane helix</keyword>
<keyword evidence="1" id="KW-0812">Transmembrane</keyword>
<dbReference type="RefSeq" id="WP_100377829.1">
    <property type="nucleotide sequence ID" value="NZ_PGFD01000002.1"/>
</dbReference>
<evidence type="ECO:0000313" key="2">
    <source>
        <dbReference type="EMBL" id="PJJ64861.1"/>
    </source>
</evidence>
<evidence type="ECO:0000313" key="3">
    <source>
        <dbReference type="Proteomes" id="UP000228740"/>
    </source>
</evidence>
<feature type="transmembrane region" description="Helical" evidence="1">
    <location>
        <begin position="307"/>
        <end position="323"/>
    </location>
</feature>
<keyword evidence="3" id="KW-1185">Reference proteome</keyword>
<feature type="transmembrane region" description="Helical" evidence="1">
    <location>
        <begin position="335"/>
        <end position="354"/>
    </location>
</feature>
<evidence type="ECO:0000256" key="1">
    <source>
        <dbReference type="SAM" id="Phobius"/>
    </source>
</evidence>
<dbReference type="AlphaFoldDB" id="A0A2M9C358"/>
<sequence length="384" mass="45300">MTVLEKLISRFNSKIFIYFLVAITAIYTLVFTFLHNLRSDGYILGDWLVNYQDGGFKRRGLSGSFFFILQDFTGIKLNILVYCFQFTVISLFFYYYFKLIQYKEATFLYLSLLLSSIGFVGLLNCVDYVGKKEFIVFFLFAFFVYLTDHNKLTRIREWGFSIALFVSALLHEVTLFFIPYFLITLYLKSGKLEIARYLKYILAVFIPAVLLLLFGKEINEGQSLNILKERGVVFTRGIFFWDIDERQYILHHFNEYKLYFLSLGISIFHIAFYLKYLAERKIISILLIGAFLFSLPLFYLAIDWGRWMYIHMMFIIILFGLLLKKTNSAYSSETIIINKKFYVTLLIIVISLIYRVEMSGRGFTFEGLFYRICIAPLDLLNKML</sequence>
<dbReference type="Proteomes" id="UP000228740">
    <property type="component" value="Unassembled WGS sequence"/>
</dbReference>
<proteinExistence type="predicted"/>
<reference evidence="2 3" key="1">
    <citation type="submission" date="2017-11" db="EMBL/GenBank/DDBJ databases">
        <title>Genomic Encyclopedia of Archaeal and Bacterial Type Strains, Phase II (KMG-II): From Individual Species to Whole Genera.</title>
        <authorList>
            <person name="Goeker M."/>
        </authorList>
    </citation>
    <scope>NUCLEOTIDE SEQUENCE [LARGE SCALE GENOMIC DNA]</scope>
    <source>
        <strain evidence="2 3">DSM 27617</strain>
    </source>
</reference>
<feature type="transmembrane region" description="Helical" evidence="1">
    <location>
        <begin position="129"/>
        <end position="146"/>
    </location>
</feature>
<dbReference type="OrthoDB" id="1235476at2"/>
<feature type="transmembrane region" description="Helical" evidence="1">
    <location>
        <begin position="79"/>
        <end position="97"/>
    </location>
</feature>
<accession>A0A2M9C358</accession>
<feature type="transmembrane region" description="Helical" evidence="1">
    <location>
        <begin position="282"/>
        <end position="300"/>
    </location>
</feature>
<dbReference type="EMBL" id="PGFD01000002">
    <property type="protein sequence ID" value="PJJ64861.1"/>
    <property type="molecule type" value="Genomic_DNA"/>
</dbReference>
<comment type="caution">
    <text evidence="2">The sequence shown here is derived from an EMBL/GenBank/DDBJ whole genome shotgun (WGS) entry which is preliminary data.</text>
</comment>
<feature type="transmembrane region" description="Helical" evidence="1">
    <location>
        <begin position="194"/>
        <end position="214"/>
    </location>
</feature>
<feature type="transmembrane region" description="Helical" evidence="1">
    <location>
        <begin position="158"/>
        <end position="182"/>
    </location>
</feature>
<feature type="transmembrane region" description="Helical" evidence="1">
    <location>
        <begin position="106"/>
        <end position="123"/>
    </location>
</feature>